<dbReference type="InterPro" id="IPR018195">
    <property type="entry name" value="Transferrin_Fe_BS"/>
</dbReference>
<evidence type="ECO:0000256" key="10">
    <source>
        <dbReference type="ARBA" id="ARBA00023004"/>
    </source>
</evidence>
<evidence type="ECO:0000256" key="2">
    <source>
        <dbReference type="ARBA" id="ARBA00022448"/>
    </source>
</evidence>
<feature type="disulfide bond" evidence="20">
    <location>
        <begin position="38"/>
        <end position="56"/>
    </location>
</feature>
<feature type="disulfide bond" evidence="20">
    <location>
        <begin position="536"/>
        <end position="549"/>
    </location>
</feature>
<dbReference type="GO" id="GO:0055037">
    <property type="term" value="C:recycling endosome"/>
    <property type="evidence" value="ECO:0007669"/>
    <property type="project" value="TreeGrafter"/>
</dbReference>
<sequence length="743" mass="81052">IKGPKLFFLILSLGVVFAALSLERVRWCTVSEQELSKCNDMSKAFAGAGILPPLECTEGGSAANCSQMIKDYLADAVTLDGRLIYQAGKEHGLKPVVGEVYDQEIGTSYYAVAVVRRGSNITINSLRGVGSCHTGINRTAGWDVPVGYLIDSGRLAAMGCDLPKGKTVSDYFSASCVPGANSVSYPQSLCQLCKGDLSGQNKCQGNSQERYYDYSGAFRCLAEDAGEVAFVKHSTVPENTDGKTLSSWAQQLRSWDFQLLCRNGSTADVTEWRTCHLARIPARAVVVRPDTDGTVVFQLLNQGQQRFNGVGTKFQMFDSTAYGAQNLMFRDSTTELVAITSQNYQAWLGDEYLHAMGALSCDPNTLPESLNWCVVSTEEIWKCGEMATAFRKKNLKPTIQCISAKTKDQCMELIQKKESDAVALGGADIYTAGKTYGLVPAAGENYSADDNSNAYYAVALVKRNPSNAFTITDLKGKKSCHTGLGRTAGWNIPIGMLIKKGIIKPRDCNIPQAVSEFFSASCVPSAKQDNYPSKLCQLCIGDDSGNNKCSASSQERYYSYSGAFRCLAQDSGDVAFVKHSTVFENTDGKNTESWARNLNSSDFQLLCRNGARAEVTQFAQCHLARVPAQAIMVHPDTNVFALYGLLDKAQDYFGNDSNGNGFKMFDSSAFQGKNLIFKDSAVEIVPVKERRTYTEWLGSEYIESLEGMQTSQCSGAGNKLIQHHLLVTTVVLFLILCQLQGLD</sequence>
<evidence type="ECO:0000256" key="1">
    <source>
        <dbReference type="ARBA" id="ARBA00004609"/>
    </source>
</evidence>
<feature type="disulfide bond" evidence="20">
    <location>
        <begin position="176"/>
        <end position="193"/>
    </location>
</feature>
<evidence type="ECO:0000256" key="5">
    <source>
        <dbReference type="ARBA" id="ARBA00022622"/>
    </source>
</evidence>
<evidence type="ECO:0000256" key="18">
    <source>
        <dbReference type="PIRSR" id="PIRSR002549-2"/>
    </source>
</evidence>
<feature type="disulfide bond" evidence="20">
    <location>
        <begin position="607"/>
        <end position="621"/>
    </location>
</feature>
<evidence type="ECO:0000256" key="13">
    <source>
        <dbReference type="ARBA" id="ARBA00023157"/>
    </source>
</evidence>
<keyword evidence="4" id="KW-0410">Iron transport</keyword>
<feature type="domain" description="Transferrin-like" evidence="22">
    <location>
        <begin position="25"/>
        <end position="361"/>
    </location>
</feature>
<dbReference type="GO" id="GO:0098552">
    <property type="term" value="C:side of membrane"/>
    <property type="evidence" value="ECO:0007669"/>
    <property type="project" value="UniProtKB-KW"/>
</dbReference>
<dbReference type="PIRSF" id="PIRSF002549">
    <property type="entry name" value="Transferrin"/>
    <property type="match status" value="1"/>
</dbReference>
<keyword evidence="8" id="KW-0677">Repeat</keyword>
<keyword evidence="5" id="KW-0336">GPI-anchor</keyword>
<evidence type="ECO:0000256" key="21">
    <source>
        <dbReference type="SAM" id="SignalP"/>
    </source>
</evidence>
<evidence type="ECO:0000256" key="14">
    <source>
        <dbReference type="ARBA" id="ARBA00023180"/>
    </source>
</evidence>
<evidence type="ECO:0000256" key="12">
    <source>
        <dbReference type="ARBA" id="ARBA00023136"/>
    </source>
</evidence>
<feature type="binding site" evidence="18">
    <location>
        <position position="488"/>
    </location>
    <ligand>
        <name>hydrogencarbonate</name>
        <dbReference type="ChEBI" id="CHEBI:17544"/>
        <label>1</label>
    </ligand>
</feature>
<feature type="disulfide bond" evidence="20">
    <location>
        <begin position="522"/>
        <end position="539"/>
    </location>
</feature>
<dbReference type="GO" id="GO:0046872">
    <property type="term" value="F:metal ion binding"/>
    <property type="evidence" value="ECO:0007669"/>
    <property type="project" value="UniProtKB-KW"/>
</dbReference>
<keyword evidence="15" id="KW-0449">Lipoprotein</keyword>
<organism evidence="23 24">
    <name type="scientific">Chauna torquata</name>
    <name type="common">Southern screamer</name>
    <dbReference type="NCBI Taxonomy" id="30388"/>
    <lineage>
        <taxon>Eukaryota</taxon>
        <taxon>Metazoa</taxon>
        <taxon>Chordata</taxon>
        <taxon>Craniata</taxon>
        <taxon>Vertebrata</taxon>
        <taxon>Euteleostomi</taxon>
        <taxon>Archelosauria</taxon>
        <taxon>Archosauria</taxon>
        <taxon>Dinosauria</taxon>
        <taxon>Saurischia</taxon>
        <taxon>Theropoda</taxon>
        <taxon>Coelurosauria</taxon>
        <taxon>Aves</taxon>
        <taxon>Neognathae</taxon>
        <taxon>Galloanserae</taxon>
        <taxon>Anseriformes</taxon>
        <taxon>Anhimidae</taxon>
        <taxon>Chauna</taxon>
    </lineage>
</organism>
<feature type="disulfide bond" evidence="20">
    <location>
        <begin position="190"/>
        <end position="203"/>
    </location>
</feature>
<dbReference type="GO" id="GO:0005886">
    <property type="term" value="C:plasma membrane"/>
    <property type="evidence" value="ECO:0007669"/>
    <property type="project" value="UniProtKB-SubCell"/>
</dbReference>
<evidence type="ECO:0000256" key="11">
    <source>
        <dbReference type="ARBA" id="ARBA00023065"/>
    </source>
</evidence>
<dbReference type="PANTHER" id="PTHR11485:SF21">
    <property type="entry name" value="MELANOTRANSFERRIN"/>
    <property type="match status" value="1"/>
</dbReference>
<feature type="binding site" evidence="19">
    <location>
        <position position="109"/>
    </location>
    <ligand>
        <name>Fe(3+)</name>
        <dbReference type="ChEBI" id="CHEBI:29034"/>
        <label>1</label>
    </ligand>
</feature>
<evidence type="ECO:0000256" key="8">
    <source>
        <dbReference type="ARBA" id="ARBA00022737"/>
    </source>
</evidence>
<comment type="subcellular location">
    <subcellularLocation>
        <location evidence="1">Cell membrane</location>
        <topology evidence="1">Lipid-anchor</topology>
        <topology evidence="1">GPI-anchor</topology>
    </subcellularLocation>
</comment>
<feature type="binding site" evidence="18">
    <location>
        <position position="141"/>
    </location>
    <ligand>
        <name>hydrogencarbonate</name>
        <dbReference type="ChEBI" id="CHEBI:17544"/>
        <label>1</label>
    </ligand>
</feature>
<evidence type="ECO:0000256" key="17">
    <source>
        <dbReference type="ARBA" id="ARBA00072985"/>
    </source>
</evidence>
<evidence type="ECO:0000313" key="24">
    <source>
        <dbReference type="Proteomes" id="UP000537522"/>
    </source>
</evidence>
<keyword evidence="11" id="KW-0406">Ion transport</keyword>
<feature type="disulfide bond" evidence="20">
    <location>
        <begin position="132"/>
        <end position="220"/>
    </location>
</feature>
<comment type="caution">
    <text evidence="23">The sequence shown here is derived from an EMBL/GenBank/DDBJ whole genome shotgun (WGS) entry which is preliminary data.</text>
</comment>
<feature type="disulfide bond" evidence="20">
    <location>
        <begin position="28"/>
        <end position="65"/>
    </location>
</feature>
<proteinExistence type="predicted"/>
<dbReference type="SMART" id="SM00094">
    <property type="entry name" value="TR_FER"/>
    <property type="match status" value="2"/>
</dbReference>
<dbReference type="AlphaFoldDB" id="A0A7L0JP72"/>
<dbReference type="FunFam" id="3.40.190.10:FF:000108">
    <property type="entry name" value="melanotransferrin"/>
    <property type="match status" value="2"/>
</dbReference>
<dbReference type="GO" id="GO:0005615">
    <property type="term" value="C:extracellular space"/>
    <property type="evidence" value="ECO:0007669"/>
    <property type="project" value="InterPro"/>
</dbReference>
<comment type="function">
    <text evidence="16">Involved in iron cellular uptake. Seems to be internalized and then recycled back to the cell membrane. Binds a single atom of iron per subunit. Could also bind zinc.</text>
</comment>
<evidence type="ECO:0000256" key="20">
    <source>
        <dbReference type="PIRSR" id="PIRSR002549-4"/>
    </source>
</evidence>
<dbReference type="InterPro" id="IPR016357">
    <property type="entry name" value="Transferrin"/>
</dbReference>
<feature type="binding site" evidence="18">
    <location>
        <position position="138"/>
    </location>
    <ligand>
        <name>hydrogencarbonate</name>
        <dbReference type="ChEBI" id="CHEBI:17544"/>
        <label>1</label>
    </ligand>
</feature>
<feature type="disulfide bond" evidence="20">
    <location>
        <begin position="261"/>
        <end position="275"/>
    </location>
</feature>
<dbReference type="InterPro" id="IPR001156">
    <property type="entry name" value="Transferrin-like_dom"/>
</dbReference>
<keyword evidence="12" id="KW-0472">Membrane</keyword>
<dbReference type="PROSITE" id="PS51408">
    <property type="entry name" value="TRANSFERRIN_LIKE_4"/>
    <property type="match status" value="2"/>
</dbReference>
<dbReference type="PANTHER" id="PTHR11485">
    <property type="entry name" value="TRANSFERRIN"/>
    <property type="match status" value="1"/>
</dbReference>
<feature type="binding site" evidence="19">
    <location>
        <position position="455"/>
    </location>
    <ligand>
        <name>Fe(3+)</name>
        <dbReference type="ChEBI" id="CHEBI:29034"/>
        <label>1</label>
    </ligand>
</feature>
<feature type="binding site" evidence="18">
    <location>
        <position position="134"/>
    </location>
    <ligand>
        <name>hydrogencarbonate</name>
        <dbReference type="ChEBI" id="CHEBI:17544"/>
        <label>1</label>
    </ligand>
</feature>
<feature type="binding site" evidence="18">
    <location>
        <position position="140"/>
    </location>
    <ligand>
        <name>hydrogencarbonate</name>
        <dbReference type="ChEBI" id="CHEBI:17544"/>
        <label>1</label>
    </ligand>
</feature>
<keyword evidence="24" id="KW-1185">Reference proteome</keyword>
<feature type="domain" description="Transferrin-like" evidence="22">
    <location>
        <begin position="370"/>
        <end position="710"/>
    </location>
</feature>
<keyword evidence="14" id="KW-0325">Glycoprotein</keyword>
<feature type="binding site" evidence="18">
    <location>
        <position position="486"/>
    </location>
    <ligand>
        <name>hydrogencarbonate</name>
        <dbReference type="ChEBI" id="CHEBI:17544"/>
        <label>2</label>
    </ligand>
</feature>
<feature type="disulfide bond" evidence="20">
    <location>
        <begin position="383"/>
        <end position="401"/>
    </location>
</feature>
<accession>A0A7L0JP72</accession>
<feature type="non-terminal residue" evidence="23">
    <location>
        <position position="1"/>
    </location>
</feature>
<evidence type="ECO:0000256" key="19">
    <source>
        <dbReference type="PIRSR" id="PIRSR002549-3"/>
    </source>
</evidence>
<evidence type="ECO:0000313" key="23">
    <source>
        <dbReference type="EMBL" id="NXK45587.1"/>
    </source>
</evidence>
<feature type="disulfide bond" evidence="20">
    <location>
        <begin position="373"/>
        <end position="410"/>
    </location>
</feature>
<evidence type="ECO:0000256" key="7">
    <source>
        <dbReference type="ARBA" id="ARBA00022729"/>
    </source>
</evidence>
<evidence type="ECO:0000256" key="9">
    <source>
        <dbReference type="ARBA" id="ARBA00022833"/>
    </source>
</evidence>
<evidence type="ECO:0000256" key="4">
    <source>
        <dbReference type="ARBA" id="ARBA00022496"/>
    </source>
</evidence>
<dbReference type="Pfam" id="PF00405">
    <property type="entry name" value="Transferrin"/>
    <property type="match status" value="2"/>
</dbReference>
<evidence type="ECO:0000256" key="3">
    <source>
        <dbReference type="ARBA" id="ARBA00022475"/>
    </source>
</evidence>
<keyword evidence="2" id="KW-0813">Transport</keyword>
<keyword evidence="6 19" id="KW-0479">Metal-binding</keyword>
<dbReference type="Gene3D" id="3.40.190.10">
    <property type="entry name" value="Periplasmic binding protein-like II"/>
    <property type="match status" value="4"/>
</dbReference>
<dbReference type="SUPFAM" id="SSF53850">
    <property type="entry name" value="Periplasmic binding protein-like II"/>
    <property type="match status" value="2"/>
</dbReference>
<dbReference type="Proteomes" id="UP000537522">
    <property type="component" value="Unassembled WGS sequence"/>
</dbReference>
<evidence type="ECO:0000256" key="15">
    <source>
        <dbReference type="ARBA" id="ARBA00023288"/>
    </source>
</evidence>
<feature type="binding site" evidence="19">
    <location>
        <position position="80"/>
    </location>
    <ligand>
        <name>Fe(3+)</name>
        <dbReference type="ChEBI" id="CHEBI:29034"/>
        <label>1</label>
    </ligand>
</feature>
<dbReference type="PROSITE" id="PS00206">
    <property type="entry name" value="TRANSFERRIN_LIKE_2"/>
    <property type="match status" value="2"/>
</dbReference>
<feature type="binding site" evidence="19">
    <location>
        <position position="560"/>
    </location>
    <ligand>
        <name>Fe(3+)</name>
        <dbReference type="ChEBI" id="CHEBI:29034"/>
        <label>2</label>
    </ligand>
</feature>
<name>A0A7L0JP72_CHATO</name>
<evidence type="ECO:0000256" key="6">
    <source>
        <dbReference type="ARBA" id="ARBA00022723"/>
    </source>
</evidence>
<feature type="disulfide bond" evidence="20">
    <location>
        <begin position="480"/>
        <end position="566"/>
    </location>
</feature>
<feature type="binding site" evidence="18">
    <location>
        <position position="489"/>
    </location>
    <ligand>
        <name>hydrogencarbonate</name>
        <dbReference type="ChEBI" id="CHEBI:17544"/>
        <label>1</label>
    </ligand>
</feature>
<dbReference type="PRINTS" id="PR00422">
    <property type="entry name" value="TRANSFERRIN"/>
</dbReference>
<reference evidence="23 24" key="1">
    <citation type="submission" date="2019-09" db="EMBL/GenBank/DDBJ databases">
        <title>Bird 10,000 Genomes (B10K) Project - Family phase.</title>
        <authorList>
            <person name="Zhang G."/>
        </authorList>
    </citation>
    <scope>NUCLEOTIDE SEQUENCE [LARGE SCALE GENOMIC DNA]</scope>
    <source>
        <strain evidence="23">B10K-DU-011-36</strain>
        <tissue evidence="23">Muscle</tissue>
    </source>
</reference>
<feature type="binding site" evidence="18">
    <location>
        <position position="482"/>
    </location>
    <ligand>
        <name>hydrogencarbonate</name>
        <dbReference type="ChEBI" id="CHEBI:17544"/>
        <label>1</label>
    </ligand>
</feature>
<keyword evidence="7 21" id="KW-0732">Signal</keyword>
<dbReference type="PROSITE" id="PS00205">
    <property type="entry name" value="TRANSFERRIN_LIKE_1"/>
    <property type="match status" value="1"/>
</dbReference>
<keyword evidence="10 19" id="KW-0408">Iron</keyword>
<feature type="binding site" evidence="19">
    <location>
        <position position="214"/>
    </location>
    <ligand>
        <name>Fe(3+)</name>
        <dbReference type="ChEBI" id="CHEBI:29034"/>
        <label>1</label>
    </ligand>
</feature>
<protein>
    <recommendedName>
        <fullName evidence="17">Melanotransferrin</fullName>
    </recommendedName>
</protein>
<dbReference type="PROSITE" id="PS00207">
    <property type="entry name" value="TRANSFERRIN_LIKE_3"/>
    <property type="match status" value="2"/>
</dbReference>
<gene>
    <name evidence="23" type="primary">Meltf</name>
    <name evidence="23" type="ORF">CHATOR_R00928</name>
</gene>
<feature type="signal peptide" evidence="21">
    <location>
        <begin position="1"/>
        <end position="18"/>
    </location>
</feature>
<dbReference type="GO" id="GO:0005769">
    <property type="term" value="C:early endosome"/>
    <property type="evidence" value="ECO:0007669"/>
    <property type="project" value="TreeGrafter"/>
</dbReference>
<keyword evidence="9" id="KW-0862">Zinc</keyword>
<evidence type="ECO:0000259" key="22">
    <source>
        <dbReference type="PROSITE" id="PS51408"/>
    </source>
</evidence>
<dbReference type="GO" id="GO:0006826">
    <property type="term" value="P:iron ion transport"/>
    <property type="evidence" value="ECO:0007669"/>
    <property type="project" value="UniProtKB-KW"/>
</dbReference>
<evidence type="ECO:0000256" key="16">
    <source>
        <dbReference type="ARBA" id="ARBA00054140"/>
    </source>
</evidence>
<keyword evidence="3" id="KW-1003">Cell membrane</keyword>
<feature type="chain" id="PRO_5029592839" description="Melanotransferrin" evidence="21">
    <location>
        <begin position="19"/>
        <end position="743"/>
    </location>
</feature>
<dbReference type="EMBL" id="VXAL01002708">
    <property type="protein sequence ID" value="NXK45587.1"/>
    <property type="molecule type" value="Genomic_DNA"/>
</dbReference>
<keyword evidence="13 20" id="KW-1015">Disulfide bond</keyword>
<feature type="non-terminal residue" evidence="23">
    <location>
        <position position="743"/>
    </location>
</feature>